<name>A0A1R4H8E5_9GAMM</name>
<reference evidence="2" key="1">
    <citation type="submission" date="2017-02" db="EMBL/GenBank/DDBJ databases">
        <authorList>
            <person name="Daims H."/>
        </authorList>
    </citation>
    <scope>NUCLEOTIDE SEQUENCE [LARGE SCALE GENOMIC DNA]</scope>
</reference>
<evidence type="ECO:0000313" key="2">
    <source>
        <dbReference type="Proteomes" id="UP000195442"/>
    </source>
</evidence>
<gene>
    <name evidence="1" type="ORF">CRENPOLYSF2_2750009</name>
</gene>
<organism evidence="1 2">
    <name type="scientific">Crenothrix polyspora</name>
    <dbReference type="NCBI Taxonomy" id="360316"/>
    <lineage>
        <taxon>Bacteria</taxon>
        <taxon>Pseudomonadati</taxon>
        <taxon>Pseudomonadota</taxon>
        <taxon>Gammaproteobacteria</taxon>
        <taxon>Methylococcales</taxon>
        <taxon>Crenotrichaceae</taxon>
        <taxon>Crenothrix</taxon>
    </lineage>
</organism>
<keyword evidence="2" id="KW-1185">Reference proteome</keyword>
<accession>A0A1R4H8E5</accession>
<dbReference type="EMBL" id="FUKJ01000196">
    <property type="protein sequence ID" value="SJM92522.1"/>
    <property type="molecule type" value="Genomic_DNA"/>
</dbReference>
<evidence type="ECO:0000313" key="1">
    <source>
        <dbReference type="EMBL" id="SJM92522.1"/>
    </source>
</evidence>
<sequence>MNLIYPRKAQKTRKNVDVFFAKRIITEKFLYLLCRLKAPTFGFRGLFLTSTE</sequence>
<dbReference type="Proteomes" id="UP000195442">
    <property type="component" value="Unassembled WGS sequence"/>
</dbReference>
<proteinExistence type="predicted"/>
<dbReference type="AlphaFoldDB" id="A0A1R4H8E5"/>
<protein>
    <submittedName>
        <fullName evidence="1">Uncharacterized protein</fullName>
    </submittedName>
</protein>